<sequence length="289" mass="31507">MTTFDRRRFLKLAGATGLASMSTSLPWTAWAADAAVLEKAKAQGQAVFYANITAVEPIMKALQQAQGIEGKYTRISSSKFIPTILTEFNAGKLMADVWAVQDDSIIQFGIEYVSYIYNTDHLKAEDAPQRYEDLADPKWKDKIVMANPSNHPSTIGWLIGLKEKVFSSEEQWLDFLKGLAANKPMFVASFGPTPAPVESGEKLIAISMPKYIVTKSPAPLAWGPMSDQPLLGSPRAIALTKNAPHPDAARVFLDYWLGNEAMGILANKVGEYVLAPGVHPPVAGIDQAK</sequence>
<evidence type="ECO:0000313" key="3">
    <source>
        <dbReference type="WBParaSite" id="L893_g11781.t1"/>
    </source>
</evidence>
<reference evidence="3" key="1">
    <citation type="submission" date="2016-11" db="UniProtKB">
        <authorList>
            <consortium name="WormBaseParasite"/>
        </authorList>
    </citation>
    <scope>IDENTIFICATION</scope>
</reference>
<dbReference type="InterPro" id="IPR006311">
    <property type="entry name" value="TAT_signal"/>
</dbReference>
<dbReference type="PANTHER" id="PTHR30006:SF24">
    <property type="entry name" value="SLL0237 PROTEIN"/>
    <property type="match status" value="1"/>
</dbReference>
<organism evidence="2 3">
    <name type="scientific">Steinernema glaseri</name>
    <dbReference type="NCBI Taxonomy" id="37863"/>
    <lineage>
        <taxon>Eukaryota</taxon>
        <taxon>Metazoa</taxon>
        <taxon>Ecdysozoa</taxon>
        <taxon>Nematoda</taxon>
        <taxon>Chromadorea</taxon>
        <taxon>Rhabditida</taxon>
        <taxon>Tylenchina</taxon>
        <taxon>Panagrolaimomorpha</taxon>
        <taxon>Strongyloidoidea</taxon>
        <taxon>Steinernematidae</taxon>
        <taxon>Steinernema</taxon>
    </lineage>
</organism>
<keyword evidence="2" id="KW-1185">Reference proteome</keyword>
<accession>A0A1I7Y1Z4</accession>
<protein>
    <submittedName>
        <fullName evidence="3">Extracellular solute-binding protein</fullName>
    </submittedName>
</protein>
<dbReference type="Proteomes" id="UP000095287">
    <property type="component" value="Unplaced"/>
</dbReference>
<dbReference type="PROSITE" id="PS51318">
    <property type="entry name" value="TAT"/>
    <property type="match status" value="1"/>
</dbReference>
<name>A0A1I7Y1Z4_9BILA</name>
<dbReference type="SUPFAM" id="SSF53850">
    <property type="entry name" value="Periplasmic binding protein-like II"/>
    <property type="match status" value="1"/>
</dbReference>
<dbReference type="PANTHER" id="PTHR30006">
    <property type="entry name" value="THIAMINE-BINDING PERIPLASMIC PROTEIN-RELATED"/>
    <property type="match status" value="1"/>
</dbReference>
<keyword evidence="1" id="KW-0732">Signal</keyword>
<evidence type="ECO:0000256" key="1">
    <source>
        <dbReference type="ARBA" id="ARBA00022729"/>
    </source>
</evidence>
<dbReference type="AlphaFoldDB" id="A0A1I7Y1Z4"/>
<proteinExistence type="predicted"/>
<dbReference type="WBParaSite" id="L893_g11781.t1">
    <property type="protein sequence ID" value="L893_g11781.t1"/>
    <property type="gene ID" value="L893_g11781"/>
</dbReference>
<evidence type="ECO:0000313" key="2">
    <source>
        <dbReference type="Proteomes" id="UP000095287"/>
    </source>
</evidence>
<dbReference type="Gene3D" id="3.40.190.10">
    <property type="entry name" value="Periplasmic binding protein-like II"/>
    <property type="match status" value="2"/>
</dbReference>
<dbReference type="Pfam" id="PF13343">
    <property type="entry name" value="SBP_bac_6"/>
    <property type="match status" value="1"/>
</dbReference>